<organism evidence="6 7">
    <name type="scientific">Pseudomonas tructae</name>
    <dbReference type="NCBI Taxonomy" id="2518644"/>
    <lineage>
        <taxon>Bacteria</taxon>
        <taxon>Pseudomonadati</taxon>
        <taxon>Pseudomonadota</taxon>
        <taxon>Gammaproteobacteria</taxon>
        <taxon>Pseudomonadales</taxon>
        <taxon>Pseudomonadaceae</taxon>
        <taxon>Pseudomonas</taxon>
    </lineage>
</organism>
<dbReference type="PROSITE" id="PS50975">
    <property type="entry name" value="ATP_GRASP"/>
    <property type="match status" value="1"/>
</dbReference>
<keyword evidence="2 4" id="KW-0547">Nucleotide-binding</keyword>
<dbReference type="GO" id="GO:0016874">
    <property type="term" value="F:ligase activity"/>
    <property type="evidence" value="ECO:0007669"/>
    <property type="project" value="UniProtKB-KW"/>
</dbReference>
<keyword evidence="1" id="KW-0436">Ligase</keyword>
<dbReference type="InterPro" id="IPR013815">
    <property type="entry name" value="ATP_grasp_subdomain_1"/>
</dbReference>
<dbReference type="Gene3D" id="3.30.1490.20">
    <property type="entry name" value="ATP-grasp fold, A domain"/>
    <property type="match status" value="1"/>
</dbReference>
<dbReference type="SUPFAM" id="SSF56059">
    <property type="entry name" value="Glutathione synthetase ATP-binding domain-like"/>
    <property type="match status" value="1"/>
</dbReference>
<dbReference type="KEGG" id="ptk:EXN22_02350"/>
<dbReference type="InterPro" id="IPR011761">
    <property type="entry name" value="ATP-grasp"/>
</dbReference>
<evidence type="ECO:0000256" key="2">
    <source>
        <dbReference type="ARBA" id="ARBA00022741"/>
    </source>
</evidence>
<dbReference type="GO" id="GO:0005524">
    <property type="term" value="F:ATP binding"/>
    <property type="evidence" value="ECO:0007669"/>
    <property type="project" value="UniProtKB-UniRule"/>
</dbReference>
<accession>A0A411MCZ8</accession>
<dbReference type="InterPro" id="IPR052032">
    <property type="entry name" value="ATP-dep_AA_Ligase"/>
</dbReference>
<dbReference type="PROSITE" id="PS00867">
    <property type="entry name" value="CPSASE_2"/>
    <property type="match status" value="1"/>
</dbReference>
<dbReference type="RefSeq" id="WP_130262277.1">
    <property type="nucleotide sequence ID" value="NZ_CP035952.1"/>
</dbReference>
<dbReference type="PANTHER" id="PTHR43585">
    <property type="entry name" value="FUMIPYRROLE BIOSYNTHESIS PROTEIN C"/>
    <property type="match status" value="1"/>
</dbReference>
<gene>
    <name evidence="6" type="ORF">EXN22_02350</name>
</gene>
<evidence type="ECO:0000256" key="1">
    <source>
        <dbReference type="ARBA" id="ARBA00022598"/>
    </source>
</evidence>
<dbReference type="EMBL" id="CP035952">
    <property type="protein sequence ID" value="QBF24579.1"/>
    <property type="molecule type" value="Genomic_DNA"/>
</dbReference>
<name>A0A411MCZ8_9PSED</name>
<sequence>MKRILVSGASGIVGYGILRALRQARPDCLLVGTTIYDDSVAPAFCDVFEQAPPTSAPEYLDWLLDTLRRQHIDMLIPGIEADMYHWVEHIPQISSTGALPLLNDPALIGLCKDKWGFYQQLLAAGVACAIDSSLEQDYATLVARFGLPFLLKPRRGFGSKGIVRVSCEAQFQQYRTDIGPVLMAQPIVGNDDEEFTTSAFCDGRGGSFASMTLRRKLSRDGFTDKAEVVDSAQFIPAIDELCRLFRPLGPTNFQFRGCAQGPKLLEINPRISSSTSIRSAFGYNESAMALDYFLDQRDPVQPAIRRGRAVRYTDEQIFYEDGVHL</sequence>
<feature type="domain" description="ATP-grasp" evidence="5">
    <location>
        <begin position="118"/>
        <end position="294"/>
    </location>
</feature>
<dbReference type="Pfam" id="PF15632">
    <property type="entry name" value="ATPgrasp_Ter"/>
    <property type="match status" value="1"/>
</dbReference>
<keyword evidence="7" id="KW-1185">Reference proteome</keyword>
<dbReference type="PANTHER" id="PTHR43585:SF2">
    <property type="entry name" value="ATP-GRASP ENZYME FSQD"/>
    <property type="match status" value="1"/>
</dbReference>
<dbReference type="AlphaFoldDB" id="A0A411MCZ8"/>
<dbReference type="OrthoDB" id="9803907at2"/>
<dbReference type="InterPro" id="IPR005479">
    <property type="entry name" value="CPAse_ATP-bd"/>
</dbReference>
<evidence type="ECO:0000256" key="3">
    <source>
        <dbReference type="ARBA" id="ARBA00022840"/>
    </source>
</evidence>
<reference evidence="6 7" key="1">
    <citation type="submission" date="2019-02" db="EMBL/GenBank/DDBJ databases">
        <title>Complete genome sequence of Pseudomonas sp. SNU WT1 isolated from rainbow trout.</title>
        <authorList>
            <person name="Oh W.T."/>
            <person name="Park S.C."/>
        </authorList>
    </citation>
    <scope>NUCLEOTIDE SEQUENCE [LARGE SCALE GENOMIC DNA]</scope>
    <source>
        <strain evidence="6 7">SNU WT1</strain>
    </source>
</reference>
<evidence type="ECO:0000259" key="5">
    <source>
        <dbReference type="PROSITE" id="PS50975"/>
    </source>
</evidence>
<evidence type="ECO:0000256" key="4">
    <source>
        <dbReference type="PROSITE-ProRule" id="PRU00409"/>
    </source>
</evidence>
<evidence type="ECO:0000313" key="7">
    <source>
        <dbReference type="Proteomes" id="UP000291130"/>
    </source>
</evidence>
<dbReference type="Gene3D" id="3.30.470.20">
    <property type="entry name" value="ATP-grasp fold, B domain"/>
    <property type="match status" value="1"/>
</dbReference>
<dbReference type="GO" id="GO:0046872">
    <property type="term" value="F:metal ion binding"/>
    <property type="evidence" value="ECO:0007669"/>
    <property type="project" value="InterPro"/>
</dbReference>
<protein>
    <submittedName>
        <fullName evidence="6">Carbamoyl-phosphate synthase subunit L</fullName>
    </submittedName>
</protein>
<keyword evidence="3 4" id="KW-0067">ATP-binding</keyword>
<proteinExistence type="predicted"/>
<evidence type="ECO:0000313" key="6">
    <source>
        <dbReference type="EMBL" id="QBF24579.1"/>
    </source>
</evidence>
<dbReference type="Gene3D" id="3.40.50.20">
    <property type="match status" value="1"/>
</dbReference>
<dbReference type="Proteomes" id="UP000291130">
    <property type="component" value="Chromosome"/>
</dbReference>